<dbReference type="Gene3D" id="1.10.60.30">
    <property type="entry name" value="PSPTO4464-like domains"/>
    <property type="match status" value="2"/>
</dbReference>
<evidence type="ECO:0000256" key="1">
    <source>
        <dbReference type="ARBA" id="ARBA00022490"/>
    </source>
</evidence>
<dbReference type="CDD" id="cd16331">
    <property type="entry name" value="YjgA-like"/>
    <property type="match status" value="1"/>
</dbReference>
<keyword evidence="1" id="KW-0963">Cytoplasm</keyword>
<evidence type="ECO:0000256" key="4">
    <source>
        <dbReference type="ARBA" id="ARBA00022884"/>
    </source>
</evidence>
<dbReference type="PATRIC" id="fig|452.5.peg.3183"/>
<evidence type="ECO:0000313" key="6">
    <source>
        <dbReference type="Proteomes" id="UP000054877"/>
    </source>
</evidence>
<name>A0A0W0YWI9_LEGSP</name>
<proteinExistence type="predicted"/>
<gene>
    <name evidence="5" type="ORF">Lspi_2878</name>
</gene>
<accession>A0A0W0YWI9</accession>
<dbReference type="RefSeq" id="WP_058484782.1">
    <property type="nucleotide sequence ID" value="NZ_CAAAII010000004.1"/>
</dbReference>
<dbReference type="PANTHER" id="PTHR38101">
    <property type="entry name" value="UPF0307 PROTEIN YJGA"/>
    <property type="match status" value="1"/>
</dbReference>
<dbReference type="PANTHER" id="PTHR38101:SF1">
    <property type="entry name" value="UPF0307 PROTEIN YJGA"/>
    <property type="match status" value="1"/>
</dbReference>
<keyword evidence="6" id="KW-1185">Reference proteome</keyword>
<dbReference type="GO" id="GO:0019843">
    <property type="term" value="F:rRNA binding"/>
    <property type="evidence" value="ECO:0007669"/>
    <property type="project" value="UniProtKB-KW"/>
</dbReference>
<dbReference type="NCBIfam" id="NF003593">
    <property type="entry name" value="PRK05255.1-1"/>
    <property type="match status" value="1"/>
</dbReference>
<dbReference type="InterPro" id="IPR006839">
    <property type="entry name" value="DarP"/>
</dbReference>
<comment type="caution">
    <text evidence="5">The sequence shown here is derived from an EMBL/GenBank/DDBJ whole genome shotgun (WGS) entry which is preliminary data.</text>
</comment>
<dbReference type="EMBL" id="LNYX01000034">
    <property type="protein sequence ID" value="KTD61258.1"/>
    <property type="molecule type" value="Genomic_DNA"/>
</dbReference>
<reference evidence="5 6" key="1">
    <citation type="submission" date="2015-11" db="EMBL/GenBank/DDBJ databases">
        <title>Genomic analysis of 38 Legionella species identifies large and diverse effector repertoires.</title>
        <authorList>
            <person name="Burstein D."/>
            <person name="Amaro F."/>
            <person name="Zusman T."/>
            <person name="Lifshitz Z."/>
            <person name="Cohen O."/>
            <person name="Gilbert J.A."/>
            <person name="Pupko T."/>
            <person name="Shuman H.A."/>
            <person name="Segal G."/>
        </authorList>
    </citation>
    <scope>NUCLEOTIDE SEQUENCE [LARGE SCALE GENOMIC DNA]</scope>
    <source>
        <strain evidence="5 6">Mt.St.Helens-9</strain>
    </source>
</reference>
<sequence length="158" mass="18010">MEEHKSKSQKKRDAEALQKFGVKLIDLNVSDLERLPLPAPLRQAIMDAKTIKGHGGVRRQSQLIGKLMRASDSDAIIAAYEELLADSRSQTALFHEIEHWRDRLINGDKDALTEFVNQYQPQDVQQLRQLVKKVAEDQQNNRNTGASTALFRFLRSCL</sequence>
<evidence type="ECO:0000256" key="2">
    <source>
        <dbReference type="ARBA" id="ARBA00022517"/>
    </source>
</evidence>
<dbReference type="GO" id="GO:0042254">
    <property type="term" value="P:ribosome biogenesis"/>
    <property type="evidence" value="ECO:0007669"/>
    <property type="project" value="UniProtKB-KW"/>
</dbReference>
<protein>
    <submittedName>
        <fullName evidence="5">Alpha helix protein</fullName>
    </submittedName>
</protein>
<dbReference type="Pfam" id="PF04751">
    <property type="entry name" value="DarP"/>
    <property type="match status" value="1"/>
</dbReference>
<dbReference type="GO" id="GO:0005829">
    <property type="term" value="C:cytosol"/>
    <property type="evidence" value="ECO:0007669"/>
    <property type="project" value="TreeGrafter"/>
</dbReference>
<evidence type="ECO:0000313" key="5">
    <source>
        <dbReference type="EMBL" id="KTD61258.1"/>
    </source>
</evidence>
<dbReference type="PIRSF" id="PIRSF016183">
    <property type="entry name" value="UCP016183"/>
    <property type="match status" value="1"/>
</dbReference>
<dbReference type="InterPro" id="IPR023153">
    <property type="entry name" value="DarP_sf"/>
</dbReference>
<dbReference type="AlphaFoldDB" id="A0A0W0YWI9"/>
<keyword evidence="3" id="KW-0699">rRNA-binding</keyword>
<dbReference type="SUPFAM" id="SSF158710">
    <property type="entry name" value="PSPTO4464-like"/>
    <property type="match status" value="1"/>
</dbReference>
<keyword evidence="4" id="KW-0694">RNA-binding</keyword>
<organism evidence="5 6">
    <name type="scientific">Legionella spiritensis</name>
    <dbReference type="NCBI Taxonomy" id="452"/>
    <lineage>
        <taxon>Bacteria</taxon>
        <taxon>Pseudomonadati</taxon>
        <taxon>Pseudomonadota</taxon>
        <taxon>Gammaproteobacteria</taxon>
        <taxon>Legionellales</taxon>
        <taxon>Legionellaceae</taxon>
        <taxon>Legionella</taxon>
    </lineage>
</organism>
<dbReference type="Proteomes" id="UP000054877">
    <property type="component" value="Unassembled WGS sequence"/>
</dbReference>
<dbReference type="STRING" id="452.Lspi_2878"/>
<keyword evidence="2" id="KW-0690">Ribosome biogenesis</keyword>
<dbReference type="OrthoDB" id="5293604at2"/>
<evidence type="ECO:0000256" key="3">
    <source>
        <dbReference type="ARBA" id="ARBA00022730"/>
    </source>
</evidence>